<feature type="domain" description="GST C-terminal" evidence="2">
    <location>
        <begin position="81"/>
        <end position="202"/>
    </location>
</feature>
<evidence type="ECO:0000259" key="2">
    <source>
        <dbReference type="PROSITE" id="PS50405"/>
    </source>
</evidence>
<proteinExistence type="predicted"/>
<dbReference type="GO" id="GO:0005737">
    <property type="term" value="C:cytoplasm"/>
    <property type="evidence" value="ECO:0007669"/>
    <property type="project" value="TreeGrafter"/>
</dbReference>
<dbReference type="SUPFAM" id="SSF52833">
    <property type="entry name" value="Thioredoxin-like"/>
    <property type="match status" value="1"/>
</dbReference>
<dbReference type="EMBL" id="CP028941">
    <property type="protein sequence ID" value="QKM62756.1"/>
    <property type="molecule type" value="Genomic_DNA"/>
</dbReference>
<dbReference type="InterPro" id="IPR036249">
    <property type="entry name" value="Thioredoxin-like_sf"/>
</dbReference>
<gene>
    <name evidence="3" type="ORF">DCO16_06615</name>
</gene>
<keyword evidence="4" id="KW-1185">Reference proteome</keyword>
<dbReference type="Proteomes" id="UP000500806">
    <property type="component" value="Chromosome"/>
</dbReference>
<dbReference type="PROSITE" id="PS50404">
    <property type="entry name" value="GST_NTER"/>
    <property type="match status" value="1"/>
</dbReference>
<reference evidence="3 4" key="1">
    <citation type="submission" date="2018-04" db="EMBL/GenBank/DDBJ databases">
        <title>Polynucleobacter sp. LimPoW16 genome.</title>
        <authorList>
            <person name="Hahn M.W."/>
        </authorList>
    </citation>
    <scope>NUCLEOTIDE SEQUENCE [LARGE SCALE GENOMIC DNA]</scope>
    <source>
        <strain evidence="3 4">LimPoW16</strain>
    </source>
</reference>
<dbReference type="PANTHER" id="PTHR43968">
    <property type="match status" value="1"/>
</dbReference>
<dbReference type="PROSITE" id="PS50405">
    <property type="entry name" value="GST_CTER"/>
    <property type="match status" value="1"/>
</dbReference>
<dbReference type="SUPFAM" id="SSF47616">
    <property type="entry name" value="GST C-terminal domain-like"/>
    <property type="match status" value="1"/>
</dbReference>
<dbReference type="InterPro" id="IPR040079">
    <property type="entry name" value="Glutathione_S-Trfase"/>
</dbReference>
<dbReference type="GO" id="GO:0016740">
    <property type="term" value="F:transferase activity"/>
    <property type="evidence" value="ECO:0007669"/>
    <property type="project" value="UniProtKB-KW"/>
</dbReference>
<dbReference type="Pfam" id="PF13410">
    <property type="entry name" value="GST_C_2"/>
    <property type="match status" value="1"/>
</dbReference>
<protein>
    <submittedName>
        <fullName evidence="3">Glutathione S-transferase</fullName>
    </submittedName>
</protein>
<dbReference type="InterPro" id="IPR036282">
    <property type="entry name" value="Glutathione-S-Trfase_C_sf"/>
</dbReference>
<dbReference type="Pfam" id="PF13417">
    <property type="entry name" value="GST_N_3"/>
    <property type="match status" value="1"/>
</dbReference>
<dbReference type="AlphaFoldDB" id="A0A6M9PY06"/>
<dbReference type="InterPro" id="IPR004045">
    <property type="entry name" value="Glutathione_S-Trfase_N"/>
</dbReference>
<evidence type="ECO:0000313" key="4">
    <source>
        <dbReference type="Proteomes" id="UP000500806"/>
    </source>
</evidence>
<dbReference type="CDD" id="cd03196">
    <property type="entry name" value="GST_C_5"/>
    <property type="match status" value="1"/>
</dbReference>
<sequence>MLPILYSYRRCPYAIRARMALKYAGVQVEHREIVLRNKPQSLLQVSPKGTVPVLCVDDLILDQSLDIMLWALQLSDPDGWAIVDQSIAKAWIEKNDGPFKALLDQYKYPNRYPDINQAEVFHTAIELMLKPIEVALQANPYLMGGKLSWVDVAIFPFIRQFSMVNPEMFAHLPLPLTQRWLSQHLESELFHSVMHQNPSWVD</sequence>
<dbReference type="PROSITE" id="PS51354">
    <property type="entry name" value="GLUTAREDOXIN_2"/>
    <property type="match status" value="1"/>
</dbReference>
<dbReference type="PANTHER" id="PTHR43968:SF6">
    <property type="entry name" value="GLUTATHIONE S-TRANSFERASE OMEGA"/>
    <property type="match status" value="1"/>
</dbReference>
<keyword evidence="3" id="KW-0808">Transferase</keyword>
<dbReference type="InterPro" id="IPR050983">
    <property type="entry name" value="GST_Omega/HSP26"/>
</dbReference>
<dbReference type="Gene3D" id="1.20.1050.10">
    <property type="match status" value="1"/>
</dbReference>
<accession>A0A6M9PY06</accession>
<dbReference type="Gene3D" id="3.40.30.10">
    <property type="entry name" value="Glutaredoxin"/>
    <property type="match status" value="1"/>
</dbReference>
<organism evidence="3 4">
    <name type="scientific">Polynucleobacter antarcticus</name>
    <dbReference type="NCBI Taxonomy" id="1743162"/>
    <lineage>
        <taxon>Bacteria</taxon>
        <taxon>Pseudomonadati</taxon>
        <taxon>Pseudomonadota</taxon>
        <taxon>Betaproteobacteria</taxon>
        <taxon>Burkholderiales</taxon>
        <taxon>Burkholderiaceae</taxon>
        <taxon>Polynucleobacter</taxon>
    </lineage>
</organism>
<evidence type="ECO:0000313" key="3">
    <source>
        <dbReference type="EMBL" id="QKM62756.1"/>
    </source>
</evidence>
<feature type="domain" description="GST N-terminal" evidence="1">
    <location>
        <begin position="1"/>
        <end position="79"/>
    </location>
</feature>
<dbReference type="SFLD" id="SFLDS00019">
    <property type="entry name" value="Glutathione_Transferase_(cytos"/>
    <property type="match status" value="1"/>
</dbReference>
<dbReference type="InterPro" id="IPR010987">
    <property type="entry name" value="Glutathione-S-Trfase_C-like"/>
</dbReference>
<dbReference type="RefSeq" id="WP_173942918.1">
    <property type="nucleotide sequence ID" value="NZ_CBCSCD010000001.1"/>
</dbReference>
<dbReference type="KEGG" id="pani:DCO16_06615"/>
<evidence type="ECO:0000259" key="1">
    <source>
        <dbReference type="PROSITE" id="PS50404"/>
    </source>
</evidence>
<name>A0A6M9PY06_9BURK</name>